<feature type="compositionally biased region" description="Low complexity" evidence="4">
    <location>
        <begin position="200"/>
        <end position="215"/>
    </location>
</feature>
<dbReference type="PANTHER" id="PTHR45080:SF8">
    <property type="entry name" value="IG-LIKE DOMAIN-CONTAINING PROTEIN"/>
    <property type="match status" value="1"/>
</dbReference>
<feature type="compositionally biased region" description="Polar residues" evidence="4">
    <location>
        <begin position="171"/>
        <end position="187"/>
    </location>
</feature>
<keyword evidence="7" id="KW-1185">Reference proteome</keyword>
<sequence length="652" mass="71886">MGQSTSTADLVVKKTIFPPVFGRRLQAQVVKRGEKIIMEVEVTGLPEPTVVWMKDDKPLQEAGVSQHRLLSQGNSYKLIIEKGESSDSGKYMVKATNAGGEAKSIADCAILEPSPERLQEVVKTIVYETPQDLKTEKHKQAYLDLPTLSERPKTPTTDAATNMAQALNYSTRSKTGSTQTPPQQLLSTAPDGYRGAAAPTLTSSTHMTTSTSKYESSTKNRESRRHTTTATWRAISEARGGASTKRTTPLTILRLAARPHSQPPLANTLEDELKNLNLIPGSPPEICYVPKLDSASSKPQLINERIKILEATQLSPKRRQLVVYAHGPWHPSRKHLSMRPPCRRRLKLSTETIMRPAATLPAPQQFTRSPSPKPSAEGLAMSKLWTPNHLSGYESCTSTEQKEEKREIKVSTESTNAGARFECTIPRERDQQIHHIPTTTPQREKTPLDDIQLVPGSPPEICYTPKTDVRRQSLQNLKQGPTKVLPMSIPTLTPTSTASPHIVKTAYKPPPPYSGSESDEASFRPVGKSVTDGLIGTPSVPITPHHTFKTSGYAADTEEISSFVKWNQQHNKKVVHFTNQRNSVENATTTTTTICTTTIHSTSSSASATLSANSIREAAPGSAYYTTKQEEGGHEKQEYSDKNEYRREETVR</sequence>
<dbReference type="Pfam" id="PF07679">
    <property type="entry name" value="I-set"/>
    <property type="match status" value="1"/>
</dbReference>
<dbReference type="SUPFAM" id="SSF48726">
    <property type="entry name" value="Immunoglobulin"/>
    <property type="match status" value="1"/>
</dbReference>
<protein>
    <submittedName>
        <fullName evidence="6">(Mediterranean fruit fly) hypothetical protein</fullName>
    </submittedName>
</protein>
<keyword evidence="2" id="KW-1015">Disulfide bond</keyword>
<feature type="region of interest" description="Disordered" evidence="4">
    <location>
        <begin position="390"/>
        <end position="414"/>
    </location>
</feature>
<dbReference type="OrthoDB" id="2152335at2759"/>
<feature type="compositionally biased region" description="Basic and acidic residues" evidence="4">
    <location>
        <begin position="628"/>
        <end position="652"/>
    </location>
</feature>
<gene>
    <name evidence="6" type="ORF">CCAP1982_LOCUS11298</name>
</gene>
<evidence type="ECO:0000259" key="5">
    <source>
        <dbReference type="PROSITE" id="PS50835"/>
    </source>
</evidence>
<evidence type="ECO:0000256" key="3">
    <source>
        <dbReference type="ARBA" id="ARBA00023319"/>
    </source>
</evidence>
<proteinExistence type="predicted"/>
<dbReference type="InterPro" id="IPR013098">
    <property type="entry name" value="Ig_I-set"/>
</dbReference>
<dbReference type="Proteomes" id="UP000606786">
    <property type="component" value="Unassembled WGS sequence"/>
</dbReference>
<feature type="domain" description="Ig-like" evidence="5">
    <location>
        <begin position="18"/>
        <end position="106"/>
    </location>
</feature>
<dbReference type="PANTHER" id="PTHR45080">
    <property type="entry name" value="CONTACTIN 5"/>
    <property type="match status" value="1"/>
</dbReference>
<keyword evidence="3" id="KW-0393">Immunoglobulin domain</keyword>
<dbReference type="FunFam" id="2.60.40.10:FF:001151">
    <property type="entry name" value="Uncharacterized protein, isoform F"/>
    <property type="match status" value="1"/>
</dbReference>
<keyword evidence="1" id="KW-0732">Signal</keyword>
<evidence type="ECO:0000256" key="2">
    <source>
        <dbReference type="ARBA" id="ARBA00023157"/>
    </source>
</evidence>
<name>A0A811UWX2_CERCA</name>
<evidence type="ECO:0000313" key="6">
    <source>
        <dbReference type="EMBL" id="CAD7002828.1"/>
    </source>
</evidence>
<evidence type="ECO:0000256" key="1">
    <source>
        <dbReference type="ARBA" id="ARBA00022729"/>
    </source>
</evidence>
<dbReference type="PROSITE" id="PS50835">
    <property type="entry name" value="IG_LIKE"/>
    <property type="match status" value="1"/>
</dbReference>
<dbReference type="GO" id="GO:0005886">
    <property type="term" value="C:plasma membrane"/>
    <property type="evidence" value="ECO:0007669"/>
    <property type="project" value="TreeGrafter"/>
</dbReference>
<evidence type="ECO:0000313" key="7">
    <source>
        <dbReference type="Proteomes" id="UP000606786"/>
    </source>
</evidence>
<dbReference type="InterPro" id="IPR050958">
    <property type="entry name" value="Cell_Adh-Cytoskel_Orgn"/>
</dbReference>
<comment type="caution">
    <text evidence="6">The sequence shown here is derived from an EMBL/GenBank/DDBJ whole genome shotgun (WGS) entry which is preliminary data.</text>
</comment>
<dbReference type="Gene3D" id="2.60.40.10">
    <property type="entry name" value="Immunoglobulins"/>
    <property type="match status" value="1"/>
</dbReference>
<feature type="region of interest" description="Disordered" evidence="4">
    <location>
        <begin position="171"/>
        <end position="230"/>
    </location>
</feature>
<evidence type="ECO:0000256" key="4">
    <source>
        <dbReference type="SAM" id="MobiDB-lite"/>
    </source>
</evidence>
<dbReference type="InterPro" id="IPR013783">
    <property type="entry name" value="Ig-like_fold"/>
</dbReference>
<dbReference type="EMBL" id="CAJHJT010000034">
    <property type="protein sequence ID" value="CAD7002828.1"/>
    <property type="molecule type" value="Genomic_DNA"/>
</dbReference>
<dbReference type="AlphaFoldDB" id="A0A811UWX2"/>
<organism evidence="6 7">
    <name type="scientific">Ceratitis capitata</name>
    <name type="common">Mediterranean fruit fly</name>
    <name type="synonym">Tephritis capitata</name>
    <dbReference type="NCBI Taxonomy" id="7213"/>
    <lineage>
        <taxon>Eukaryota</taxon>
        <taxon>Metazoa</taxon>
        <taxon>Ecdysozoa</taxon>
        <taxon>Arthropoda</taxon>
        <taxon>Hexapoda</taxon>
        <taxon>Insecta</taxon>
        <taxon>Pterygota</taxon>
        <taxon>Neoptera</taxon>
        <taxon>Endopterygota</taxon>
        <taxon>Diptera</taxon>
        <taxon>Brachycera</taxon>
        <taxon>Muscomorpha</taxon>
        <taxon>Tephritoidea</taxon>
        <taxon>Tephritidae</taxon>
        <taxon>Ceratitis</taxon>
        <taxon>Ceratitis</taxon>
    </lineage>
</organism>
<dbReference type="InterPro" id="IPR007110">
    <property type="entry name" value="Ig-like_dom"/>
</dbReference>
<accession>A0A811UWX2</accession>
<feature type="region of interest" description="Disordered" evidence="4">
    <location>
        <begin position="621"/>
        <end position="652"/>
    </location>
</feature>
<dbReference type="GO" id="GO:0007156">
    <property type="term" value="P:homophilic cell adhesion via plasma membrane adhesion molecules"/>
    <property type="evidence" value="ECO:0007669"/>
    <property type="project" value="TreeGrafter"/>
</dbReference>
<feature type="compositionally biased region" description="Basic and acidic residues" evidence="4">
    <location>
        <begin position="400"/>
        <end position="410"/>
    </location>
</feature>
<feature type="region of interest" description="Disordered" evidence="4">
    <location>
        <begin position="432"/>
        <end position="464"/>
    </location>
</feature>
<reference evidence="6" key="1">
    <citation type="submission" date="2020-11" db="EMBL/GenBank/DDBJ databases">
        <authorList>
            <person name="Whitehead M."/>
        </authorList>
    </citation>
    <scope>NUCLEOTIDE SEQUENCE</scope>
    <source>
        <strain evidence="6">EGII</strain>
    </source>
</reference>
<dbReference type="InterPro" id="IPR036179">
    <property type="entry name" value="Ig-like_dom_sf"/>
</dbReference>